<dbReference type="GeneID" id="78249718"/>
<dbReference type="EMBL" id="CP006365">
    <property type="protein sequence ID" value="AGU15067.1"/>
    <property type="molecule type" value="Genomic_DNA"/>
</dbReference>
<comment type="catalytic activity">
    <reaction evidence="7">
        <text>a quinone + NADH + H(+) = a quinol + NAD(+)</text>
        <dbReference type="Rhea" id="RHEA:46160"/>
        <dbReference type="ChEBI" id="CHEBI:15378"/>
        <dbReference type="ChEBI" id="CHEBI:24646"/>
        <dbReference type="ChEBI" id="CHEBI:57540"/>
        <dbReference type="ChEBI" id="CHEBI:57945"/>
        <dbReference type="ChEBI" id="CHEBI:132124"/>
        <dbReference type="EC" id="1.6.5.9"/>
    </reaction>
</comment>
<keyword evidence="8" id="KW-0472">Membrane</keyword>
<evidence type="ECO:0000256" key="8">
    <source>
        <dbReference type="SAM" id="Phobius"/>
    </source>
</evidence>
<dbReference type="RefSeq" id="WP_020976219.1">
    <property type="nucleotide sequence ID" value="NC_022198.1"/>
</dbReference>
<dbReference type="STRING" id="1348662.CARG_04640"/>
<dbReference type="InterPro" id="IPR036188">
    <property type="entry name" value="FAD/NAD-bd_sf"/>
</dbReference>
<keyword evidence="6" id="KW-0520">NAD</keyword>
<dbReference type="OrthoDB" id="9781621at2"/>
<dbReference type="EC" id="1.6.5.9" evidence="2"/>
<evidence type="ECO:0000256" key="2">
    <source>
        <dbReference type="ARBA" id="ARBA00012637"/>
    </source>
</evidence>
<dbReference type="Pfam" id="PF07992">
    <property type="entry name" value="Pyr_redox_2"/>
    <property type="match status" value="1"/>
</dbReference>
<sequence length="478" mass="52073">MSDNQAPIEATRPDGGRHHVVVIGSGFGGLFATHRLADADVDVTLIDRTNHHLFQPLLYQVATGILSAGEIAPSTRQILKKQDNAHVVKGEVVDIDVDKQVVTTQLGDFTRSYSYDSLILAAGANQSYFGNDHFAQFAPGMKSIDDALEIRARIIGAFERAELCNDPAQREKLLTFVVVGAGPTGVELAGQLAEMAHRTLKGEYSNFDPSSAKIILLDGAPQVLPPFGKRLGRNAQRQLEKLGVTVKLNSIVTDVTDSSVTFKSTKDDSVETIDSFCKIWSAGVQASPLGKLVADQCGVEVDRAGRVPVNPDCSVGDKSNVFIIGDMMSLDRLPGVAQVAIQTGEYVAENIAEEAEGRSVEEREKFEYFDKGSMATVSRFSAVVKLGKVEVTGFIGWVLWLAVHLMFLVGFRNRLVSAVSWGLNVLSRNRWQLTTTRQQLHARNAIALLDELSSPGADAPIEVKDNRRFALKKILNKD</sequence>
<proteinExistence type="inferred from homology"/>
<protein>
    <recommendedName>
        <fullName evidence="2">NADH:ubiquinone reductase (non-electrogenic)</fullName>
        <ecNumber evidence="2">1.6.5.9</ecNumber>
    </recommendedName>
</protein>
<keyword evidence="11" id="KW-1185">Reference proteome</keyword>
<feature type="domain" description="FAD/NAD(P)-binding" evidence="9">
    <location>
        <begin position="19"/>
        <end position="344"/>
    </location>
</feature>
<evidence type="ECO:0000313" key="10">
    <source>
        <dbReference type="EMBL" id="AGU15067.1"/>
    </source>
</evidence>
<gene>
    <name evidence="10" type="ORF">CARG_04640</name>
</gene>
<reference evidence="10 11" key="1">
    <citation type="journal article" date="2013" name="Genome Announc.">
        <title>Whole-Genome Sequence of the Clinical Strain Corynebacterium argentoratense DSM 44202, Isolated from a Human Throat Specimen.</title>
        <authorList>
            <person name="Bomholt C."/>
            <person name="Glaub A."/>
            <person name="Gravermann K."/>
            <person name="Albersmeier A."/>
            <person name="Brinkrolf K."/>
            <person name="Ruckert C."/>
            <person name="Tauch A."/>
        </authorList>
    </citation>
    <scope>NUCLEOTIDE SEQUENCE [LARGE SCALE GENOMIC DNA]</scope>
    <source>
        <strain evidence="10">DSM 44202</strain>
    </source>
</reference>
<comment type="similarity">
    <text evidence="1">Belongs to the NADH dehydrogenase family.</text>
</comment>
<dbReference type="Gene3D" id="3.50.50.100">
    <property type="match status" value="1"/>
</dbReference>
<accession>U3GZ87</accession>
<dbReference type="PANTHER" id="PTHR43706">
    <property type="entry name" value="NADH DEHYDROGENASE"/>
    <property type="match status" value="1"/>
</dbReference>
<dbReference type="PRINTS" id="PR00411">
    <property type="entry name" value="PNDRDTASEI"/>
</dbReference>
<dbReference type="KEGG" id="caz:CARG_04640"/>
<dbReference type="AlphaFoldDB" id="U3GZ87"/>
<evidence type="ECO:0000256" key="5">
    <source>
        <dbReference type="ARBA" id="ARBA00023002"/>
    </source>
</evidence>
<dbReference type="PANTHER" id="PTHR43706:SF47">
    <property type="entry name" value="EXTERNAL NADH-UBIQUINONE OXIDOREDUCTASE 1, MITOCHONDRIAL-RELATED"/>
    <property type="match status" value="1"/>
</dbReference>
<dbReference type="eggNOG" id="COG1252">
    <property type="taxonomic scope" value="Bacteria"/>
</dbReference>
<evidence type="ECO:0000313" key="11">
    <source>
        <dbReference type="Proteomes" id="UP000016943"/>
    </source>
</evidence>
<dbReference type="GO" id="GO:0050136">
    <property type="term" value="F:NADH dehydrogenase (quinone) (non-electrogenic) activity"/>
    <property type="evidence" value="ECO:0007669"/>
    <property type="project" value="UniProtKB-EC"/>
</dbReference>
<dbReference type="InterPro" id="IPR045024">
    <property type="entry name" value="NDH-2"/>
</dbReference>
<dbReference type="HOGENOM" id="CLU_021377_7_1_11"/>
<evidence type="ECO:0000256" key="6">
    <source>
        <dbReference type="ARBA" id="ARBA00023027"/>
    </source>
</evidence>
<evidence type="ECO:0000256" key="4">
    <source>
        <dbReference type="ARBA" id="ARBA00022827"/>
    </source>
</evidence>
<evidence type="ECO:0000259" key="9">
    <source>
        <dbReference type="Pfam" id="PF07992"/>
    </source>
</evidence>
<dbReference type="SUPFAM" id="SSF51905">
    <property type="entry name" value="FAD/NAD(P)-binding domain"/>
    <property type="match status" value="1"/>
</dbReference>
<evidence type="ECO:0000256" key="7">
    <source>
        <dbReference type="ARBA" id="ARBA00047599"/>
    </source>
</evidence>
<keyword evidence="5" id="KW-0560">Oxidoreductase</keyword>
<dbReference type="PRINTS" id="PR00368">
    <property type="entry name" value="FADPNR"/>
</dbReference>
<keyword evidence="4" id="KW-0274">FAD</keyword>
<feature type="transmembrane region" description="Helical" evidence="8">
    <location>
        <begin position="394"/>
        <end position="411"/>
    </location>
</feature>
<keyword evidence="8" id="KW-0812">Transmembrane</keyword>
<evidence type="ECO:0000256" key="3">
    <source>
        <dbReference type="ARBA" id="ARBA00022630"/>
    </source>
</evidence>
<keyword evidence="3" id="KW-0285">Flavoprotein</keyword>
<dbReference type="PATRIC" id="fig|1348662.3.peg.912"/>
<name>U3GZ87_9CORY</name>
<keyword evidence="8" id="KW-1133">Transmembrane helix</keyword>
<organism evidence="10 11">
    <name type="scientific">Corynebacterium argentoratense DSM 44202</name>
    <dbReference type="NCBI Taxonomy" id="1348662"/>
    <lineage>
        <taxon>Bacteria</taxon>
        <taxon>Bacillati</taxon>
        <taxon>Actinomycetota</taxon>
        <taxon>Actinomycetes</taxon>
        <taxon>Mycobacteriales</taxon>
        <taxon>Corynebacteriaceae</taxon>
        <taxon>Corynebacterium</taxon>
    </lineage>
</organism>
<dbReference type="Proteomes" id="UP000016943">
    <property type="component" value="Chromosome"/>
</dbReference>
<dbReference type="InterPro" id="IPR023753">
    <property type="entry name" value="FAD/NAD-binding_dom"/>
</dbReference>
<evidence type="ECO:0000256" key="1">
    <source>
        <dbReference type="ARBA" id="ARBA00005272"/>
    </source>
</evidence>